<dbReference type="SUPFAM" id="SSF56601">
    <property type="entry name" value="beta-lactamase/transpeptidase-like"/>
    <property type="match status" value="1"/>
</dbReference>
<dbReference type="GO" id="GO:0005886">
    <property type="term" value="C:plasma membrane"/>
    <property type="evidence" value="ECO:0007669"/>
    <property type="project" value="TreeGrafter"/>
</dbReference>
<keyword evidence="3" id="KW-0472">Membrane</keyword>
<evidence type="ECO:0000256" key="2">
    <source>
        <dbReference type="ARBA" id="ARBA00007171"/>
    </source>
</evidence>
<dbReference type="Gene3D" id="2.20.70.70">
    <property type="match status" value="1"/>
</dbReference>
<dbReference type="Gene3D" id="3.40.710.10">
    <property type="entry name" value="DD-peptidase/beta-lactamase superfamily"/>
    <property type="match status" value="1"/>
</dbReference>
<gene>
    <name evidence="5" type="ORF">FKZ59_04130</name>
</gene>
<comment type="caution">
    <text evidence="5">The sequence shown here is derived from an EMBL/GenBank/DDBJ whole genome shotgun (WGS) entry which is preliminary data.</text>
</comment>
<dbReference type="SUPFAM" id="SSF54184">
    <property type="entry name" value="Penicillin-binding protein 2x (pbp-2x), c-terminal domain"/>
    <property type="match status" value="2"/>
</dbReference>
<evidence type="ECO:0000259" key="4">
    <source>
        <dbReference type="PROSITE" id="PS51178"/>
    </source>
</evidence>
<dbReference type="GO" id="GO:0071555">
    <property type="term" value="P:cell wall organization"/>
    <property type="evidence" value="ECO:0007669"/>
    <property type="project" value="TreeGrafter"/>
</dbReference>
<dbReference type="InterPro" id="IPR005311">
    <property type="entry name" value="PBP_dimer"/>
</dbReference>
<dbReference type="CDD" id="cd06576">
    <property type="entry name" value="PASTA_Pbp2x-like_1"/>
    <property type="match status" value="1"/>
</dbReference>
<dbReference type="InterPro" id="IPR012338">
    <property type="entry name" value="Beta-lactam/transpept-like"/>
</dbReference>
<dbReference type="Proteomes" id="UP000315753">
    <property type="component" value="Unassembled WGS sequence"/>
</dbReference>
<proteinExistence type="inferred from homology"/>
<name>A0A540V4A0_9BACL</name>
<dbReference type="InterPro" id="IPR001460">
    <property type="entry name" value="PCN-bd_Tpept"/>
</dbReference>
<reference evidence="5 6" key="1">
    <citation type="submission" date="2019-06" db="EMBL/GenBank/DDBJ databases">
        <title>Genome sequence of Ureibacillus terrenus.</title>
        <authorList>
            <person name="Maclea K.S."/>
            <person name="Simoes M."/>
        </authorList>
    </citation>
    <scope>NUCLEOTIDE SEQUENCE [LARGE SCALE GENOMIC DNA]</scope>
    <source>
        <strain evidence="5 6">ATCC BAA-384</strain>
    </source>
</reference>
<keyword evidence="6" id="KW-1185">Reference proteome</keyword>
<dbReference type="Pfam" id="PF03717">
    <property type="entry name" value="PBP_dimer"/>
    <property type="match status" value="1"/>
</dbReference>
<feature type="domain" description="PASTA" evidence="4">
    <location>
        <begin position="586"/>
        <end position="646"/>
    </location>
</feature>
<dbReference type="Pfam" id="PF03793">
    <property type="entry name" value="PASTA"/>
    <property type="match status" value="1"/>
</dbReference>
<evidence type="ECO:0000313" key="6">
    <source>
        <dbReference type="Proteomes" id="UP000315753"/>
    </source>
</evidence>
<dbReference type="PANTHER" id="PTHR30627:SF26">
    <property type="entry name" value="PENICILLIN-BINDING PROTEIN 2B"/>
    <property type="match status" value="1"/>
</dbReference>
<evidence type="ECO:0000313" key="5">
    <source>
        <dbReference type="EMBL" id="TQE91538.1"/>
    </source>
</evidence>
<protein>
    <submittedName>
        <fullName evidence="5">Penicillin-binding protein</fullName>
    </submittedName>
</protein>
<evidence type="ECO:0000256" key="1">
    <source>
        <dbReference type="ARBA" id="ARBA00004370"/>
    </source>
</evidence>
<dbReference type="InterPro" id="IPR005543">
    <property type="entry name" value="PASTA_dom"/>
</dbReference>
<dbReference type="PANTHER" id="PTHR30627">
    <property type="entry name" value="PEPTIDOGLYCAN D,D-TRANSPEPTIDASE"/>
    <property type="match status" value="1"/>
</dbReference>
<dbReference type="RefSeq" id="WP_141601480.1">
    <property type="nucleotide sequence ID" value="NZ_VIGD01000004.1"/>
</dbReference>
<dbReference type="AlphaFoldDB" id="A0A540V4A0"/>
<dbReference type="GO" id="GO:0008658">
    <property type="term" value="F:penicillin binding"/>
    <property type="evidence" value="ECO:0007669"/>
    <property type="project" value="InterPro"/>
</dbReference>
<dbReference type="InterPro" id="IPR036138">
    <property type="entry name" value="PBP_dimer_sf"/>
</dbReference>
<comment type="subcellular location">
    <subcellularLocation>
        <location evidence="1">Membrane</location>
    </subcellularLocation>
</comment>
<comment type="similarity">
    <text evidence="2">Belongs to the transpeptidase family.</text>
</comment>
<dbReference type="CDD" id="cd06575">
    <property type="entry name" value="PASTA_Pbp2x-like_2"/>
    <property type="match status" value="1"/>
</dbReference>
<evidence type="ECO:0000256" key="3">
    <source>
        <dbReference type="ARBA" id="ARBA00023136"/>
    </source>
</evidence>
<dbReference type="EMBL" id="VIGD01000004">
    <property type="protein sequence ID" value="TQE91538.1"/>
    <property type="molecule type" value="Genomic_DNA"/>
</dbReference>
<dbReference type="SMART" id="SM00740">
    <property type="entry name" value="PASTA"/>
    <property type="match status" value="2"/>
</dbReference>
<dbReference type="FunFam" id="3.40.710.10:FF:000026">
    <property type="entry name" value="Penicillin-binding protein 1"/>
    <property type="match status" value="1"/>
</dbReference>
<dbReference type="Pfam" id="PF00905">
    <property type="entry name" value="Transpeptidase"/>
    <property type="match status" value="1"/>
</dbReference>
<dbReference type="SUPFAM" id="SSF56519">
    <property type="entry name" value="Penicillin binding protein dimerisation domain"/>
    <property type="match status" value="1"/>
</dbReference>
<dbReference type="OrthoDB" id="9770103at2"/>
<dbReference type="PROSITE" id="PS51178">
    <property type="entry name" value="PASTA"/>
    <property type="match status" value="1"/>
</dbReference>
<dbReference type="Gene3D" id="3.30.70.2110">
    <property type="match status" value="1"/>
</dbReference>
<organism evidence="5 6">
    <name type="scientific">Ureibacillus terrenus</name>
    <dbReference type="NCBI Taxonomy" id="118246"/>
    <lineage>
        <taxon>Bacteria</taxon>
        <taxon>Bacillati</taxon>
        <taxon>Bacillota</taxon>
        <taxon>Bacilli</taxon>
        <taxon>Bacillales</taxon>
        <taxon>Caryophanaceae</taxon>
        <taxon>Ureibacillus</taxon>
    </lineage>
</organism>
<accession>A0A540V4A0</accession>
<sequence length="721" mass="79983">MFIFYGGLFFALFLRIAYIQATGQVEGEQLKAKAAALYQKEAVITAERGKILDRNGEVIAEDTLSYRLIAIVNPAATTDPEKPQHVTDPEKTAKVLAKYISMDEKDIYRILTKRKPDGGYYYQVEFGSAGRGISHETKTKIEKEKLPGIKFVSDTKRYYPNGVFASHLIGYTQREEQKDGTFISVGKMGLELTYNKQLTGENGKIKYETDAFHYLLPNREKMVKPAKNGNNIYLTIDKTIQNFLEDTMTKVYKEYNPEVMVGIVADAKTGEILAISQRPTFDPETKIGLENNWLNYVTQEVIEPGSTMKTFTLAAAIDSGHWNPNATYQSGAYKVADSTIRDHNIYGWGRITYLEGFQRSSNTAMANLLQSMGNETFIQYLQDFGFGKKTGIDLPDESTGTILTRYPINYVTTSFGQGSTVTPIQLVQAMTAITNDGVMMQPHVIDKIVDSTTGKVIEKHKPKAKGKPISAKTAKQVRQILASTVTSEAGTARRYQIEGYNVAGKTGTAQIPNPNGKGYLYGKNNYLYSFLGFAPADDPQLIIYVAVKRPNLKASEIGSEPVAKVFKPVMENSLKYLNIDPDDVKPVESVNIENYIGKNASAIKQELESKGLKPVIIGEGGEIADQYPKQGTSLLKNSLVFLKTDGKITLPSFKNWSLRNVLIYKAMSGINIEVVGEGYVESQSVTENTIINDSSPIVVKLKRPEELFAPEGKENGELPQD</sequence>
<dbReference type="Gene3D" id="3.90.1310.10">
    <property type="entry name" value="Penicillin-binding protein 2a (Domain 2)"/>
    <property type="match status" value="1"/>
</dbReference>
<dbReference type="InterPro" id="IPR050515">
    <property type="entry name" value="Beta-lactam/transpept"/>
</dbReference>